<gene>
    <name evidence="1" type="ORF">Pint_12044</name>
</gene>
<reference evidence="2" key="1">
    <citation type="journal article" date="2023" name="G3 (Bethesda)">
        <title>Genome assembly and association tests identify interacting loci associated with vigor, precocity, and sex in interspecific pistachio rootstocks.</title>
        <authorList>
            <person name="Palmer W."/>
            <person name="Jacygrad E."/>
            <person name="Sagayaradj S."/>
            <person name="Cavanaugh K."/>
            <person name="Han R."/>
            <person name="Bertier L."/>
            <person name="Beede B."/>
            <person name="Kafkas S."/>
            <person name="Golino D."/>
            <person name="Preece J."/>
            <person name="Michelmore R."/>
        </authorList>
    </citation>
    <scope>NUCLEOTIDE SEQUENCE [LARGE SCALE GENOMIC DNA]</scope>
</reference>
<dbReference type="EMBL" id="CM047747">
    <property type="protein sequence ID" value="KAJ0018766.1"/>
    <property type="molecule type" value="Genomic_DNA"/>
</dbReference>
<organism evidence="1 2">
    <name type="scientific">Pistacia integerrima</name>
    <dbReference type="NCBI Taxonomy" id="434235"/>
    <lineage>
        <taxon>Eukaryota</taxon>
        <taxon>Viridiplantae</taxon>
        <taxon>Streptophyta</taxon>
        <taxon>Embryophyta</taxon>
        <taxon>Tracheophyta</taxon>
        <taxon>Spermatophyta</taxon>
        <taxon>Magnoliopsida</taxon>
        <taxon>eudicotyledons</taxon>
        <taxon>Gunneridae</taxon>
        <taxon>Pentapetalae</taxon>
        <taxon>rosids</taxon>
        <taxon>malvids</taxon>
        <taxon>Sapindales</taxon>
        <taxon>Anacardiaceae</taxon>
        <taxon>Pistacia</taxon>
    </lineage>
</organism>
<comment type="caution">
    <text evidence="1">The sequence shown here is derived from an EMBL/GenBank/DDBJ whole genome shotgun (WGS) entry which is preliminary data.</text>
</comment>
<evidence type="ECO:0000313" key="1">
    <source>
        <dbReference type="EMBL" id="KAJ0018766.1"/>
    </source>
</evidence>
<name>A0ACC0XNN6_9ROSI</name>
<proteinExistence type="predicted"/>
<dbReference type="Proteomes" id="UP001163603">
    <property type="component" value="Chromosome 12"/>
</dbReference>
<sequence>MSNDQVVLRNKDGKTVLSVAAIVGNVQAAKKIREKLPVLLDIKNHCKTPLIEAGRHGYKEMITYLLKFKDRNLLYSYPVKDKTGVLFFHWLIIAGFYVSAIREFDLDNGEGRETLLCTIAKKRIAFSIGRKLNFCQNLVYIYQCEYN</sequence>
<keyword evidence="2" id="KW-1185">Reference proteome</keyword>
<accession>A0ACC0XNN6</accession>
<protein>
    <submittedName>
        <fullName evidence="1">Uncharacterized protein</fullName>
    </submittedName>
</protein>
<evidence type="ECO:0000313" key="2">
    <source>
        <dbReference type="Proteomes" id="UP001163603"/>
    </source>
</evidence>